<organism evidence="5 6">
    <name type="scientific">Acidomonas methanolica NBRC 104435</name>
    <dbReference type="NCBI Taxonomy" id="1231351"/>
    <lineage>
        <taxon>Bacteria</taxon>
        <taxon>Pseudomonadati</taxon>
        <taxon>Pseudomonadota</taxon>
        <taxon>Alphaproteobacteria</taxon>
        <taxon>Acetobacterales</taxon>
        <taxon>Acetobacteraceae</taxon>
        <taxon>Acidomonas</taxon>
    </lineage>
</organism>
<feature type="domain" description="Polyphosphate kinase-2-related" evidence="4">
    <location>
        <begin position="48"/>
        <end position="279"/>
    </location>
</feature>
<dbReference type="AlphaFoldDB" id="A0A023D3G5"/>
<dbReference type="PANTHER" id="PTHR34383">
    <property type="entry name" value="POLYPHOSPHATE:AMP PHOSPHOTRANSFERASE-RELATED"/>
    <property type="match status" value="1"/>
</dbReference>
<name>A0A023D3G5_ACIMT</name>
<dbReference type="Proteomes" id="UP000019760">
    <property type="component" value="Unassembled WGS sequence"/>
</dbReference>
<protein>
    <recommendedName>
        <fullName evidence="4">Polyphosphate kinase-2-related domain-containing protein</fullName>
    </recommendedName>
</protein>
<accession>A0A023D3G5</accession>
<evidence type="ECO:0000313" key="6">
    <source>
        <dbReference type="Proteomes" id="UP000019760"/>
    </source>
</evidence>
<evidence type="ECO:0000259" key="4">
    <source>
        <dbReference type="Pfam" id="PF03976"/>
    </source>
</evidence>
<keyword evidence="6" id="KW-1185">Reference proteome</keyword>
<gene>
    <name evidence="5" type="ORF">Amme_032_007</name>
</gene>
<keyword evidence="2" id="KW-0808">Transferase</keyword>
<dbReference type="SUPFAM" id="SSF52540">
    <property type="entry name" value="P-loop containing nucleoside triphosphate hydrolases"/>
    <property type="match status" value="1"/>
</dbReference>
<dbReference type="Pfam" id="PF03976">
    <property type="entry name" value="PPK2"/>
    <property type="match status" value="1"/>
</dbReference>
<keyword evidence="3" id="KW-0418">Kinase</keyword>
<evidence type="ECO:0000256" key="2">
    <source>
        <dbReference type="ARBA" id="ARBA00022679"/>
    </source>
</evidence>
<dbReference type="Gene3D" id="3.40.50.300">
    <property type="entry name" value="P-loop containing nucleotide triphosphate hydrolases"/>
    <property type="match status" value="1"/>
</dbReference>
<comment type="similarity">
    <text evidence="1">Belongs to the polyphosphate kinase 2 (PPK2) family. Class I subfamily.</text>
</comment>
<comment type="caution">
    <text evidence="5">The sequence shown here is derived from an EMBL/GenBank/DDBJ whole genome shotgun (WGS) entry which is preliminary data.</text>
</comment>
<dbReference type="EMBL" id="BAND01000032">
    <property type="protein sequence ID" value="GAJ28629.1"/>
    <property type="molecule type" value="Genomic_DNA"/>
</dbReference>
<reference evidence="6" key="1">
    <citation type="journal article" date="2014" name="FEMS Microbiol. Lett.">
        <title>Draft Genomic DNA Sequence of the Facultatively Methylotrophic Bacterium Acidomonas methanolica type strain MB58.</title>
        <authorList>
            <person name="Higashiura N."/>
            <person name="Hadano H."/>
            <person name="Hirakawa H."/>
            <person name="Matsutani M."/>
            <person name="Takabe S."/>
            <person name="Matsushita K."/>
            <person name="Azuma Y."/>
        </authorList>
    </citation>
    <scope>NUCLEOTIDE SEQUENCE [LARGE SCALE GENOMIC DNA]</scope>
    <source>
        <strain evidence="6">MB58</strain>
    </source>
</reference>
<dbReference type="InterPro" id="IPR027417">
    <property type="entry name" value="P-loop_NTPase"/>
</dbReference>
<evidence type="ECO:0000313" key="5">
    <source>
        <dbReference type="EMBL" id="GAJ28629.1"/>
    </source>
</evidence>
<dbReference type="InterPro" id="IPR022300">
    <property type="entry name" value="PPK2-rel_1"/>
</dbReference>
<dbReference type="PIRSF" id="PIRSF028756">
    <property type="entry name" value="PPK2_prd"/>
    <property type="match status" value="1"/>
</dbReference>
<dbReference type="InterPro" id="IPR022488">
    <property type="entry name" value="PPK2-related"/>
</dbReference>
<dbReference type="InterPro" id="IPR016898">
    <property type="entry name" value="Polyphosphate_phosphotransfera"/>
</dbReference>
<dbReference type="PANTHER" id="PTHR34383:SF3">
    <property type="entry name" value="POLYPHOSPHATE:AMP PHOSPHOTRANSFERASE"/>
    <property type="match status" value="1"/>
</dbReference>
<reference evidence="5 6" key="2">
    <citation type="journal article" date="2014" name="FEMS Microbiol. Lett.">
        <title>Draft genomic DNA sequence of the facultatively methylotrophic bacterium Acidomonas methanolica type strain MB58.</title>
        <authorList>
            <person name="Higashiura N."/>
            <person name="Hadano H."/>
            <person name="Hirakawa H."/>
            <person name="Matsutani M."/>
            <person name="Takabe S."/>
            <person name="Matsushita K."/>
            <person name="Azuma Y."/>
        </authorList>
    </citation>
    <scope>NUCLEOTIDE SEQUENCE [LARGE SCALE GENOMIC DNA]</scope>
    <source>
        <strain evidence="5 6">MB58</strain>
    </source>
</reference>
<dbReference type="NCBIfam" id="TIGR03709">
    <property type="entry name" value="PPK2_rel_1"/>
    <property type="match status" value="1"/>
</dbReference>
<dbReference type="GO" id="GO:0008976">
    <property type="term" value="F:polyphosphate kinase activity"/>
    <property type="evidence" value="ECO:0007669"/>
    <property type="project" value="InterPro"/>
</dbReference>
<proteinExistence type="inferred from homology"/>
<evidence type="ECO:0000256" key="1">
    <source>
        <dbReference type="ARBA" id="ARBA00009924"/>
    </source>
</evidence>
<dbReference type="GO" id="GO:0006797">
    <property type="term" value="P:polyphosphate metabolic process"/>
    <property type="evidence" value="ECO:0007669"/>
    <property type="project" value="InterPro"/>
</dbReference>
<sequence>MRWIAALAEDDPIGKAVAGLVARYRVTDGEKFRIVDHATDDKAGLDKVTAKRFVKARRHHLAVLQENFAAARTRGIVVVLQGMDTAGKDSLIRHVMSGMNPQGTDVTSFKAPTPEEQAHDFLWRVHAAAPPRGKVGVFNRSHYEDVLVARVHAERLAMDGLPGDPSHPEFWDRRLEDIRHFEQYMTRQGFLFLKIFLHISFDEQRRRILRRLDRPEKRWKFDEGDLVERQFWPRYQVAYEEAIRATATEDAPWLVVPSDHKWLSRLVTMEALVGCLESLNPEPPPATSDLVRKIAEFRRALEKDTIVHPA</sequence>
<evidence type="ECO:0000256" key="3">
    <source>
        <dbReference type="ARBA" id="ARBA00022777"/>
    </source>
</evidence>